<evidence type="ECO:0000313" key="4">
    <source>
        <dbReference type="Proteomes" id="UP000220922"/>
    </source>
</evidence>
<dbReference type="Gene3D" id="3.40.630.190">
    <property type="entry name" value="LCP protein"/>
    <property type="match status" value="1"/>
</dbReference>
<reference evidence="3 4" key="1">
    <citation type="submission" date="2016-05" db="EMBL/GenBank/DDBJ databases">
        <authorList>
            <person name="Lavstsen T."/>
            <person name="Jespersen J.S."/>
        </authorList>
    </citation>
    <scope>NUCLEOTIDE SEQUENCE [LARGE SCALE GENOMIC DNA]</scope>
    <source>
        <strain evidence="3 4">B7-9</strain>
    </source>
</reference>
<evidence type="ECO:0000256" key="1">
    <source>
        <dbReference type="ARBA" id="ARBA00006068"/>
    </source>
</evidence>
<organism evidence="3 4">
    <name type="scientific">Candidatus Chloroploca asiatica</name>
    <dbReference type="NCBI Taxonomy" id="1506545"/>
    <lineage>
        <taxon>Bacteria</taxon>
        <taxon>Bacillati</taxon>
        <taxon>Chloroflexota</taxon>
        <taxon>Chloroflexia</taxon>
        <taxon>Chloroflexales</taxon>
        <taxon>Chloroflexineae</taxon>
        <taxon>Oscillochloridaceae</taxon>
        <taxon>Candidatus Chloroploca</taxon>
    </lineage>
</organism>
<dbReference type="InterPro" id="IPR004474">
    <property type="entry name" value="LytR_CpsA_psr"/>
</dbReference>
<evidence type="ECO:0000259" key="2">
    <source>
        <dbReference type="Pfam" id="PF03816"/>
    </source>
</evidence>
<dbReference type="InterPro" id="IPR050922">
    <property type="entry name" value="LytR/CpsA/Psr_CW_biosynth"/>
</dbReference>
<feature type="domain" description="Cell envelope-related transcriptional attenuator" evidence="2">
    <location>
        <begin position="205"/>
        <end position="363"/>
    </location>
</feature>
<dbReference type="PANTHER" id="PTHR33392">
    <property type="entry name" value="POLYISOPRENYL-TEICHOIC ACID--PEPTIDOGLYCAN TEICHOIC ACID TRANSFERASE TAGU"/>
    <property type="match status" value="1"/>
</dbReference>
<dbReference type="Proteomes" id="UP000220922">
    <property type="component" value="Unassembled WGS sequence"/>
</dbReference>
<proteinExistence type="inferred from homology"/>
<dbReference type="Pfam" id="PF03816">
    <property type="entry name" value="LytR_cpsA_psr"/>
    <property type="match status" value="1"/>
</dbReference>
<sequence length="447" mass="48272">MLSPHRRPPPWLTYVVISLLGALALSLGFTAGRVARAAYTIRENVAAMQVAPAAPRAVTPALVVPTESSGFSVPTSLATTDAVGTELLLPSPTPTPAVAIAATEIAIATALALMTPSSLPIEATAVPYLAPSVEPDAGLVMVPSPTTDPAPPDLSPTPIRLPTIDGTVPLPTLIPTINVVPASTQPQHILLLGSDRRPGEGWQNRSDAIMIVRVEPDTQRIALLSLPRDLIVEIPGYGWARINAMTAYSGLDPGAGSGIELARKTVSNLLDLPIDYVVRADFQAFMTAIDAIGGIEINVETELYDPMYPTIDYGYMVAHFLPGTQWMDGYSALIYSRIRHPDSDYARSRRQQEVIQAIMSRVRDQNIIVQAQMLSDLSTALRDHMVTDFSLEEMIGLAWAFRNFSPEDVERYTLDENLTTVGLPGDQYAITTSSWALQLVRSQLVGQ</sequence>
<evidence type="ECO:0000313" key="3">
    <source>
        <dbReference type="EMBL" id="PDV98668.1"/>
    </source>
</evidence>
<name>A0A2H3KXF3_9CHLR</name>
<comment type="similarity">
    <text evidence="1">Belongs to the LytR/CpsA/Psr (LCP) family.</text>
</comment>
<accession>A0A2H3KXF3</accession>
<dbReference type="NCBIfam" id="TIGR00350">
    <property type="entry name" value="lytR_cpsA_psr"/>
    <property type="match status" value="1"/>
</dbReference>
<comment type="caution">
    <text evidence="3">The sequence shown here is derived from an EMBL/GenBank/DDBJ whole genome shotgun (WGS) entry which is preliminary data.</text>
</comment>
<dbReference type="RefSeq" id="WP_172450876.1">
    <property type="nucleotide sequence ID" value="NZ_LYXE01000090.1"/>
</dbReference>
<protein>
    <recommendedName>
        <fullName evidence="2">Cell envelope-related transcriptional attenuator domain-containing protein</fullName>
    </recommendedName>
</protein>
<gene>
    <name evidence="3" type="ORF">A9Q02_01615</name>
</gene>
<dbReference type="PANTHER" id="PTHR33392:SF6">
    <property type="entry name" value="POLYISOPRENYL-TEICHOIC ACID--PEPTIDOGLYCAN TEICHOIC ACID TRANSFERASE TAGU"/>
    <property type="match status" value="1"/>
</dbReference>
<keyword evidence="4" id="KW-1185">Reference proteome</keyword>
<dbReference type="AlphaFoldDB" id="A0A2H3KXF3"/>
<dbReference type="EMBL" id="LYXE01000090">
    <property type="protein sequence ID" value="PDV98668.1"/>
    <property type="molecule type" value="Genomic_DNA"/>
</dbReference>